<dbReference type="EnsemblPlants" id="LPERR09G05310.1">
    <property type="protein sequence ID" value="LPERR09G05310.1"/>
    <property type="gene ID" value="LPERR09G05310"/>
</dbReference>
<keyword evidence="5" id="KW-0472">Membrane</keyword>
<keyword evidence="3" id="KW-0547">Nucleotide-binding</keyword>
<dbReference type="PANTHER" id="PTHR27007">
    <property type="match status" value="1"/>
</dbReference>
<dbReference type="Gene3D" id="3.30.430.20">
    <property type="entry name" value="Gnk2 domain, C-X8-C-X2-C motif"/>
    <property type="match status" value="1"/>
</dbReference>
<dbReference type="Gramene" id="LPERR09G05310.1">
    <property type="protein sequence ID" value="LPERR09G05310.1"/>
    <property type="gene ID" value="LPERR09G05310"/>
</dbReference>
<evidence type="ECO:0000256" key="2">
    <source>
        <dbReference type="ARBA" id="ARBA00022737"/>
    </source>
</evidence>
<proteinExistence type="predicted"/>
<dbReference type="Pfam" id="PF07714">
    <property type="entry name" value="PK_Tyr_Ser-Thr"/>
    <property type="match status" value="1"/>
</dbReference>
<keyword evidence="1" id="KW-0732">Signal</keyword>
<dbReference type="SUPFAM" id="SSF56112">
    <property type="entry name" value="Protein kinase-like (PK-like)"/>
    <property type="match status" value="1"/>
</dbReference>
<reference evidence="9" key="2">
    <citation type="submission" date="2013-12" db="EMBL/GenBank/DDBJ databases">
        <authorList>
            <person name="Yu Y."/>
            <person name="Lee S."/>
            <person name="de Baynast K."/>
            <person name="Wissotski M."/>
            <person name="Liu L."/>
            <person name="Talag J."/>
            <person name="Goicoechea J."/>
            <person name="Angelova A."/>
            <person name="Jetty R."/>
            <person name="Kudrna D."/>
            <person name="Golser W."/>
            <person name="Rivera L."/>
            <person name="Zhang J."/>
            <person name="Wing R."/>
        </authorList>
    </citation>
    <scope>NUCLEOTIDE SEQUENCE</scope>
</reference>
<organism evidence="8 9">
    <name type="scientific">Leersia perrieri</name>
    <dbReference type="NCBI Taxonomy" id="77586"/>
    <lineage>
        <taxon>Eukaryota</taxon>
        <taxon>Viridiplantae</taxon>
        <taxon>Streptophyta</taxon>
        <taxon>Embryophyta</taxon>
        <taxon>Tracheophyta</taxon>
        <taxon>Spermatophyta</taxon>
        <taxon>Magnoliopsida</taxon>
        <taxon>Liliopsida</taxon>
        <taxon>Poales</taxon>
        <taxon>Poaceae</taxon>
        <taxon>BOP clade</taxon>
        <taxon>Oryzoideae</taxon>
        <taxon>Oryzeae</taxon>
        <taxon>Oryzinae</taxon>
        <taxon>Leersia</taxon>
    </lineage>
</organism>
<feature type="transmembrane region" description="Helical" evidence="5">
    <location>
        <begin position="111"/>
        <end position="135"/>
    </location>
</feature>
<dbReference type="Proteomes" id="UP000032180">
    <property type="component" value="Chromosome 9"/>
</dbReference>
<dbReference type="STRING" id="77586.A0A0D9XD15"/>
<dbReference type="PROSITE" id="PS50011">
    <property type="entry name" value="PROTEIN_KINASE_DOM"/>
    <property type="match status" value="1"/>
</dbReference>
<dbReference type="Gene3D" id="1.10.510.10">
    <property type="entry name" value="Transferase(Phosphotransferase) domain 1"/>
    <property type="match status" value="1"/>
</dbReference>
<keyword evidence="5" id="KW-1133">Transmembrane helix</keyword>
<dbReference type="InterPro" id="IPR011009">
    <property type="entry name" value="Kinase-like_dom_sf"/>
</dbReference>
<evidence type="ECO:0000256" key="3">
    <source>
        <dbReference type="ARBA" id="ARBA00022741"/>
    </source>
</evidence>
<dbReference type="CDD" id="cd23509">
    <property type="entry name" value="Gnk2-like"/>
    <property type="match status" value="1"/>
</dbReference>
<feature type="domain" description="Protein kinase" evidence="6">
    <location>
        <begin position="179"/>
        <end position="362"/>
    </location>
</feature>
<dbReference type="InterPro" id="IPR038408">
    <property type="entry name" value="GNK2_sf"/>
</dbReference>
<evidence type="ECO:0008006" key="10">
    <source>
        <dbReference type="Google" id="ProtNLM"/>
    </source>
</evidence>
<dbReference type="HOGENOM" id="CLU_765853_0_0_1"/>
<protein>
    <recommendedName>
        <fullName evidence="10">Protein kinase domain-containing protein</fullName>
    </recommendedName>
</protein>
<dbReference type="InterPro" id="IPR001245">
    <property type="entry name" value="Ser-Thr/Tyr_kinase_cat_dom"/>
</dbReference>
<dbReference type="InterPro" id="IPR000719">
    <property type="entry name" value="Prot_kinase_dom"/>
</dbReference>
<reference evidence="8" key="3">
    <citation type="submission" date="2015-04" db="UniProtKB">
        <authorList>
            <consortium name="EnsemblPlants"/>
        </authorList>
    </citation>
    <scope>IDENTIFICATION</scope>
</reference>
<dbReference type="Gene3D" id="3.30.200.20">
    <property type="entry name" value="Phosphorylase Kinase, domain 1"/>
    <property type="match status" value="1"/>
</dbReference>
<feature type="domain" description="Gnk2-homologous" evidence="7">
    <location>
        <begin position="1"/>
        <end position="92"/>
    </location>
</feature>
<dbReference type="GO" id="GO:0051707">
    <property type="term" value="P:response to other organism"/>
    <property type="evidence" value="ECO:0007669"/>
    <property type="project" value="UniProtKB-ARBA"/>
</dbReference>
<dbReference type="GO" id="GO:0005524">
    <property type="term" value="F:ATP binding"/>
    <property type="evidence" value="ECO:0007669"/>
    <property type="project" value="UniProtKB-KW"/>
</dbReference>
<reference evidence="8 9" key="1">
    <citation type="submission" date="2012-08" db="EMBL/GenBank/DDBJ databases">
        <title>Oryza genome evolution.</title>
        <authorList>
            <person name="Wing R.A."/>
        </authorList>
    </citation>
    <scope>NUCLEOTIDE SEQUENCE</scope>
</reference>
<dbReference type="InterPro" id="IPR002902">
    <property type="entry name" value="GNK2"/>
</dbReference>
<sequence>MDIARLKLLSWLAMNSGDKSLRLDYDNVIYMDLWLGTSMMYGMAQCTRDLAPTDYNRCLHVYIDLIRKFYLKNIINSIKGYKCYLRFQLSPFDIMLSTSSPPPPPRASKRFIVILTVGGCVSFLVVLCLSMWLILHRRGKHISRTRLQEMDNDVLFNDEENDFEKSTAPRSFAIATDNFSDDHKLDEEGFGSVYRGIMRDSNIKIVVKRVSKTLKKGMREFTPEVWIISWRYHTHLVPLIGWCHGGSELPKNSLPWPVKYNIVIGLSVALMYLQHEAEQRVLHRKIKLSNVMLDMLYNARLGDFGLTRLIDESRQLYTTGIAGTLGRAIDSDIYSFGVFLLVAIDGRYRPLSTINITKIKEN</sequence>
<evidence type="ECO:0000313" key="9">
    <source>
        <dbReference type="Proteomes" id="UP000032180"/>
    </source>
</evidence>
<keyword evidence="9" id="KW-1185">Reference proteome</keyword>
<dbReference type="AlphaFoldDB" id="A0A0D9XD15"/>
<evidence type="ECO:0000313" key="8">
    <source>
        <dbReference type="EnsemblPlants" id="LPERR09G05310.1"/>
    </source>
</evidence>
<dbReference type="PROSITE" id="PS51473">
    <property type="entry name" value="GNK2"/>
    <property type="match status" value="1"/>
</dbReference>
<evidence type="ECO:0000256" key="1">
    <source>
        <dbReference type="ARBA" id="ARBA00022729"/>
    </source>
</evidence>
<evidence type="ECO:0000256" key="5">
    <source>
        <dbReference type="SAM" id="Phobius"/>
    </source>
</evidence>
<keyword evidence="2" id="KW-0677">Repeat</keyword>
<dbReference type="GO" id="GO:0004672">
    <property type="term" value="F:protein kinase activity"/>
    <property type="evidence" value="ECO:0007669"/>
    <property type="project" value="InterPro"/>
</dbReference>
<dbReference type="eggNOG" id="ENOG502QTX3">
    <property type="taxonomic scope" value="Eukaryota"/>
</dbReference>
<keyword evidence="4" id="KW-0067">ATP-binding</keyword>
<accession>A0A0D9XD15</accession>
<evidence type="ECO:0000259" key="6">
    <source>
        <dbReference type="PROSITE" id="PS50011"/>
    </source>
</evidence>
<dbReference type="InterPro" id="IPR050528">
    <property type="entry name" value="L-type_Lectin-RKs"/>
</dbReference>
<keyword evidence="5" id="KW-0812">Transmembrane</keyword>
<evidence type="ECO:0000256" key="4">
    <source>
        <dbReference type="ARBA" id="ARBA00022840"/>
    </source>
</evidence>
<name>A0A0D9XD15_9ORYZ</name>
<evidence type="ECO:0000259" key="7">
    <source>
        <dbReference type="PROSITE" id="PS51473"/>
    </source>
</evidence>